<proteinExistence type="predicted"/>
<gene>
    <name evidence="1" type="ORF">Fmac_004407</name>
</gene>
<dbReference type="EMBL" id="JBGMDY010000002">
    <property type="protein sequence ID" value="KAL2343122.1"/>
    <property type="molecule type" value="Genomic_DNA"/>
</dbReference>
<accession>A0ABD1N4U2</accession>
<dbReference type="Proteomes" id="UP001603857">
    <property type="component" value="Unassembled WGS sequence"/>
</dbReference>
<protein>
    <submittedName>
        <fullName evidence="1">Uncharacterized protein</fullName>
    </submittedName>
</protein>
<dbReference type="AlphaFoldDB" id="A0ABD1N4U2"/>
<name>A0ABD1N4U2_9FABA</name>
<organism evidence="1 2">
    <name type="scientific">Flemingia macrophylla</name>
    <dbReference type="NCBI Taxonomy" id="520843"/>
    <lineage>
        <taxon>Eukaryota</taxon>
        <taxon>Viridiplantae</taxon>
        <taxon>Streptophyta</taxon>
        <taxon>Embryophyta</taxon>
        <taxon>Tracheophyta</taxon>
        <taxon>Spermatophyta</taxon>
        <taxon>Magnoliopsida</taxon>
        <taxon>eudicotyledons</taxon>
        <taxon>Gunneridae</taxon>
        <taxon>Pentapetalae</taxon>
        <taxon>rosids</taxon>
        <taxon>fabids</taxon>
        <taxon>Fabales</taxon>
        <taxon>Fabaceae</taxon>
        <taxon>Papilionoideae</taxon>
        <taxon>50 kb inversion clade</taxon>
        <taxon>NPAAA clade</taxon>
        <taxon>indigoferoid/millettioid clade</taxon>
        <taxon>Phaseoleae</taxon>
        <taxon>Flemingia</taxon>
    </lineage>
</organism>
<evidence type="ECO:0000313" key="1">
    <source>
        <dbReference type="EMBL" id="KAL2343122.1"/>
    </source>
</evidence>
<sequence>MAGAGNSNCQVEKSLVVLVIQRYSVQGEVEVERMHLALLGRETLLNYSMANSSSKRTMSSIDVDVVKIPPSMNDSPKPKCRKRHIP</sequence>
<evidence type="ECO:0000313" key="2">
    <source>
        <dbReference type="Proteomes" id="UP001603857"/>
    </source>
</evidence>
<keyword evidence="2" id="KW-1185">Reference proteome</keyword>
<comment type="caution">
    <text evidence="1">The sequence shown here is derived from an EMBL/GenBank/DDBJ whole genome shotgun (WGS) entry which is preliminary data.</text>
</comment>
<reference evidence="1 2" key="1">
    <citation type="submission" date="2024-08" db="EMBL/GenBank/DDBJ databases">
        <title>Insights into the chromosomal genome structure of Flemingia macrophylla.</title>
        <authorList>
            <person name="Ding Y."/>
            <person name="Zhao Y."/>
            <person name="Bi W."/>
            <person name="Wu M."/>
            <person name="Zhao G."/>
            <person name="Gong Y."/>
            <person name="Li W."/>
            <person name="Zhang P."/>
        </authorList>
    </citation>
    <scope>NUCLEOTIDE SEQUENCE [LARGE SCALE GENOMIC DNA]</scope>
    <source>
        <strain evidence="1">DYQJB</strain>
        <tissue evidence="1">Leaf</tissue>
    </source>
</reference>